<gene>
    <name evidence="2" type="ORF">V8G54_021707</name>
</gene>
<organism evidence="2 3">
    <name type="scientific">Vigna mungo</name>
    <name type="common">Black gram</name>
    <name type="synonym">Phaseolus mungo</name>
    <dbReference type="NCBI Taxonomy" id="3915"/>
    <lineage>
        <taxon>Eukaryota</taxon>
        <taxon>Viridiplantae</taxon>
        <taxon>Streptophyta</taxon>
        <taxon>Embryophyta</taxon>
        <taxon>Tracheophyta</taxon>
        <taxon>Spermatophyta</taxon>
        <taxon>Magnoliopsida</taxon>
        <taxon>eudicotyledons</taxon>
        <taxon>Gunneridae</taxon>
        <taxon>Pentapetalae</taxon>
        <taxon>rosids</taxon>
        <taxon>fabids</taxon>
        <taxon>Fabales</taxon>
        <taxon>Fabaceae</taxon>
        <taxon>Papilionoideae</taxon>
        <taxon>50 kb inversion clade</taxon>
        <taxon>NPAAA clade</taxon>
        <taxon>indigoferoid/millettioid clade</taxon>
        <taxon>Phaseoleae</taxon>
        <taxon>Vigna</taxon>
    </lineage>
</organism>
<dbReference type="PANTHER" id="PTHR47067:SF16">
    <property type="entry name" value="TPX2 (TARGETING PROTEIN FOR XKLP2) PROTEIN FAMILY"/>
    <property type="match status" value="1"/>
</dbReference>
<proteinExistence type="predicted"/>
<evidence type="ECO:0008006" key="4">
    <source>
        <dbReference type="Google" id="ProtNLM"/>
    </source>
</evidence>
<feature type="region of interest" description="Disordered" evidence="1">
    <location>
        <begin position="232"/>
        <end position="273"/>
    </location>
</feature>
<dbReference type="PANTHER" id="PTHR47067">
    <property type="entry name" value="TPX2 (TARGETING PROTEIN FOR XKLP2) PROTEIN FAMILY-RELATED"/>
    <property type="match status" value="1"/>
</dbReference>
<feature type="compositionally biased region" description="Polar residues" evidence="1">
    <location>
        <begin position="565"/>
        <end position="580"/>
    </location>
</feature>
<feature type="compositionally biased region" description="Basic residues" evidence="1">
    <location>
        <begin position="531"/>
        <end position="546"/>
    </location>
</feature>
<accession>A0AAQ3NG28</accession>
<evidence type="ECO:0000256" key="1">
    <source>
        <dbReference type="SAM" id="MobiDB-lite"/>
    </source>
</evidence>
<dbReference type="AlphaFoldDB" id="A0AAQ3NG28"/>
<name>A0AAQ3NG28_VIGMU</name>
<keyword evidence="3" id="KW-1185">Reference proteome</keyword>
<reference evidence="2 3" key="1">
    <citation type="journal article" date="2023" name="Life. Sci Alliance">
        <title>Evolutionary insights into 3D genome organization and epigenetic landscape of Vigna mungo.</title>
        <authorList>
            <person name="Junaid A."/>
            <person name="Singh B."/>
            <person name="Bhatia S."/>
        </authorList>
    </citation>
    <scope>NUCLEOTIDE SEQUENCE [LARGE SCALE GENOMIC DNA]</scope>
    <source>
        <strain evidence="2">Urdbean</strain>
    </source>
</reference>
<feature type="compositionally biased region" description="Basic and acidic residues" evidence="1">
    <location>
        <begin position="518"/>
        <end position="530"/>
    </location>
</feature>
<feature type="region of interest" description="Disordered" evidence="1">
    <location>
        <begin position="518"/>
        <end position="644"/>
    </location>
</feature>
<feature type="region of interest" description="Disordered" evidence="1">
    <location>
        <begin position="287"/>
        <end position="307"/>
    </location>
</feature>
<sequence>MGEPSACLVRSFSSPADTRYEFMASFAEVLKISIIQSHVVFVEERNHPWVSMSMGNPVRALGESISFGRFMTENLDWEKWSTFTHNRYVEEAERYSKPGSVAAKKAYFEAHYKRKAAERAAALIQEANANPQANGTLELEAQQRNYADSSSETSSNVQNVVAANEQPDEETFNYQVVECADGDQRECDAGQSDLDISNVEGVVDAAHALVNTNINLGSFTSIDNSNQYDHVEDNTNTGPVEEKMLDHGTAGPNVSTKRRQANSSPELSTKTVSSKCFPLDEKKAGAAAVSSRSGINSGPKGKKSVGDLVEKNKLTKQSVHSSINLPSRTGETRKRAAAATQSRNGLKTFSTNKKSVGGMVEKKRVGTPLLKTSINLPSGAVMSSNTDTAATKPRNGTNFVAKVMKSVGNSVAKRPTSRSLHMSINLPSGAAETSKTAPVFGQNIIKTVRSNLPKHNPMALRASTEVSRGLQDQGSANLLSQSGSCLKSSSTNKSNLQSATISLPFKFRSEERAFMQRIDETKSKEEEKMKLQRTLKGKTVLGHKKLGQNSDSLSKLNEDKVGGSHSPSTHIRKTSPTLSRSPKLVRKASSSSSTVHDKSLGHSSKPPISTNNSKRTTEKINRTTRPVNSLSCTTRENASPNIQH</sequence>
<dbReference type="InterPro" id="IPR044216">
    <property type="entry name" value="WDL7"/>
</dbReference>
<evidence type="ECO:0000313" key="2">
    <source>
        <dbReference type="EMBL" id="WVZ08361.1"/>
    </source>
</evidence>
<dbReference type="EMBL" id="CP144695">
    <property type="protein sequence ID" value="WVZ08361.1"/>
    <property type="molecule type" value="Genomic_DNA"/>
</dbReference>
<feature type="compositionally biased region" description="Polar residues" evidence="1">
    <location>
        <begin position="623"/>
        <end position="644"/>
    </location>
</feature>
<protein>
    <recommendedName>
        <fullName evidence="4">TPX2 C-terminal domain-containing protein</fullName>
    </recommendedName>
</protein>
<feature type="compositionally biased region" description="Polar residues" evidence="1">
    <location>
        <begin position="261"/>
        <end position="273"/>
    </location>
</feature>
<evidence type="ECO:0000313" key="3">
    <source>
        <dbReference type="Proteomes" id="UP001374535"/>
    </source>
</evidence>
<dbReference type="Proteomes" id="UP001374535">
    <property type="component" value="Chromosome 6"/>
</dbReference>